<gene>
    <name evidence="1" type="ORF">C8N25_12348</name>
</gene>
<dbReference type="AlphaFoldDB" id="A0A3E0DIZ8"/>
<proteinExistence type="predicted"/>
<keyword evidence="2" id="KW-1185">Reference proteome</keyword>
<dbReference type="Proteomes" id="UP000256405">
    <property type="component" value="Unassembled WGS sequence"/>
</dbReference>
<evidence type="ECO:0008006" key="3">
    <source>
        <dbReference type="Google" id="ProtNLM"/>
    </source>
</evidence>
<name>A0A3E0DIZ8_9BACT</name>
<dbReference type="OrthoDB" id="826875at2"/>
<comment type="caution">
    <text evidence="1">The sequence shown here is derived from an EMBL/GenBank/DDBJ whole genome shotgun (WGS) entry which is preliminary data.</text>
</comment>
<protein>
    <recommendedName>
        <fullName evidence="3">Addiction module component</fullName>
    </recommendedName>
</protein>
<sequence>MDSIILNPKNEKELKFIIELLGKLGVSNMVMSDEDKEDLRLSFLSAEVDRVEEAPKEEVYKKLTTFLNEKYEFGLTEEDYQVLDERRARHLAGESVSYSWEEVKETAKTLRK</sequence>
<reference evidence="1 2" key="1">
    <citation type="submission" date="2018-08" db="EMBL/GenBank/DDBJ databases">
        <title>Genomic Encyclopedia of Archaeal and Bacterial Type Strains, Phase II (KMG-II): from individual species to whole genera.</title>
        <authorList>
            <person name="Goeker M."/>
        </authorList>
    </citation>
    <scope>NUCLEOTIDE SEQUENCE [LARGE SCALE GENOMIC DNA]</scope>
    <source>
        <strain evidence="1 2">DSM 15986</strain>
    </source>
</reference>
<organism evidence="1 2">
    <name type="scientific">Algoriphagus antarcticus</name>
    <dbReference type="NCBI Taxonomy" id="238540"/>
    <lineage>
        <taxon>Bacteria</taxon>
        <taxon>Pseudomonadati</taxon>
        <taxon>Bacteroidota</taxon>
        <taxon>Cytophagia</taxon>
        <taxon>Cytophagales</taxon>
        <taxon>Cyclobacteriaceae</taxon>
        <taxon>Algoriphagus</taxon>
    </lineage>
</organism>
<dbReference type="RefSeq" id="WP_086542618.1">
    <property type="nucleotide sequence ID" value="NZ_MSSW01000050.1"/>
</dbReference>
<accession>A0A3E0DIZ8</accession>
<evidence type="ECO:0000313" key="1">
    <source>
        <dbReference type="EMBL" id="REG82059.1"/>
    </source>
</evidence>
<dbReference type="EMBL" id="QUNF01000023">
    <property type="protein sequence ID" value="REG82059.1"/>
    <property type="molecule type" value="Genomic_DNA"/>
</dbReference>
<evidence type="ECO:0000313" key="2">
    <source>
        <dbReference type="Proteomes" id="UP000256405"/>
    </source>
</evidence>